<keyword evidence="1" id="KW-0812">Transmembrane</keyword>
<evidence type="ECO:0000313" key="3">
    <source>
        <dbReference type="Proteomes" id="UP001489004"/>
    </source>
</evidence>
<name>A0AAW1QRD3_9CHLO</name>
<dbReference type="EMBL" id="JALJOR010000002">
    <property type="protein sequence ID" value="KAK9823805.1"/>
    <property type="molecule type" value="Genomic_DNA"/>
</dbReference>
<keyword evidence="1" id="KW-0472">Membrane</keyword>
<keyword evidence="3" id="KW-1185">Reference proteome</keyword>
<protein>
    <submittedName>
        <fullName evidence="2">Uncharacterized protein</fullName>
    </submittedName>
</protein>
<evidence type="ECO:0000313" key="2">
    <source>
        <dbReference type="EMBL" id="KAK9823805.1"/>
    </source>
</evidence>
<sequence>MPHRKEDSTRRNAKVDTLVAGGVGTVVAAGVLATVAAEAVVVAAGAAAGVAAVSIIAEQKGYQKEYQACVDGVCKAGRDAVSLGKAFKAGYKQGKTAEKIQAYRGEDPATQPANASVVLLTEEQQRAELLRR</sequence>
<evidence type="ECO:0000256" key="1">
    <source>
        <dbReference type="SAM" id="Phobius"/>
    </source>
</evidence>
<accession>A0AAW1QRD3</accession>
<organism evidence="2 3">
    <name type="scientific">[Myrmecia] bisecta</name>
    <dbReference type="NCBI Taxonomy" id="41462"/>
    <lineage>
        <taxon>Eukaryota</taxon>
        <taxon>Viridiplantae</taxon>
        <taxon>Chlorophyta</taxon>
        <taxon>core chlorophytes</taxon>
        <taxon>Trebouxiophyceae</taxon>
        <taxon>Trebouxiales</taxon>
        <taxon>Trebouxiaceae</taxon>
        <taxon>Myrmecia</taxon>
    </lineage>
</organism>
<reference evidence="2 3" key="1">
    <citation type="journal article" date="2024" name="Nat. Commun.">
        <title>Phylogenomics reveals the evolutionary origins of lichenization in chlorophyte algae.</title>
        <authorList>
            <person name="Puginier C."/>
            <person name="Libourel C."/>
            <person name="Otte J."/>
            <person name="Skaloud P."/>
            <person name="Haon M."/>
            <person name="Grisel S."/>
            <person name="Petersen M."/>
            <person name="Berrin J.G."/>
            <person name="Delaux P.M."/>
            <person name="Dal Grande F."/>
            <person name="Keller J."/>
        </authorList>
    </citation>
    <scope>NUCLEOTIDE SEQUENCE [LARGE SCALE GENOMIC DNA]</scope>
    <source>
        <strain evidence="2 3">SAG 2043</strain>
    </source>
</reference>
<dbReference type="AlphaFoldDB" id="A0AAW1QRD3"/>
<dbReference type="Proteomes" id="UP001489004">
    <property type="component" value="Unassembled WGS sequence"/>
</dbReference>
<proteinExistence type="predicted"/>
<feature type="transmembrane region" description="Helical" evidence="1">
    <location>
        <begin position="12"/>
        <end position="33"/>
    </location>
</feature>
<comment type="caution">
    <text evidence="2">The sequence shown here is derived from an EMBL/GenBank/DDBJ whole genome shotgun (WGS) entry which is preliminary data.</text>
</comment>
<keyword evidence="1" id="KW-1133">Transmembrane helix</keyword>
<gene>
    <name evidence="2" type="ORF">WJX72_005624</name>
</gene>
<feature type="transmembrane region" description="Helical" evidence="1">
    <location>
        <begin position="39"/>
        <end position="57"/>
    </location>
</feature>